<dbReference type="CDD" id="cd00093">
    <property type="entry name" value="HTH_XRE"/>
    <property type="match status" value="1"/>
</dbReference>
<organism evidence="3 4">
    <name type="scientific">Rhodoferax antarcticus ANT.BR</name>
    <dbReference type="NCBI Taxonomy" id="1111071"/>
    <lineage>
        <taxon>Bacteria</taxon>
        <taxon>Pseudomonadati</taxon>
        <taxon>Pseudomonadota</taxon>
        <taxon>Betaproteobacteria</taxon>
        <taxon>Burkholderiales</taxon>
        <taxon>Comamonadaceae</taxon>
        <taxon>Rhodoferax</taxon>
    </lineage>
</organism>
<dbReference type="Pfam" id="PF01381">
    <property type="entry name" value="HTH_3"/>
    <property type="match status" value="1"/>
</dbReference>
<evidence type="ECO:0000256" key="1">
    <source>
        <dbReference type="SAM" id="MobiDB-lite"/>
    </source>
</evidence>
<evidence type="ECO:0000259" key="2">
    <source>
        <dbReference type="PROSITE" id="PS50943"/>
    </source>
</evidence>
<protein>
    <recommendedName>
        <fullName evidence="2">HTH cro/C1-type domain-containing protein</fullName>
    </recommendedName>
</protein>
<accession>A0A1Q8Y9D0</accession>
<dbReference type="SUPFAM" id="SSF47413">
    <property type="entry name" value="lambda repressor-like DNA-binding domains"/>
    <property type="match status" value="1"/>
</dbReference>
<sequence>MQSMSTNNIPDEDDEQATEDSGDFFTLQQDLITLIEDFRATHLVDNRKMSLKKFAEYSGISVPILTAITNGNRWAAKTSRETVEKLASALEIPVLQVYILSGFIKNDDVVYTTNIQNTLELIYRQMSKDKNMTYKLPKKSVWNTWPESAKIAFAMMYEDLTNNILLRYITLPEPQ</sequence>
<name>A0A1Q8Y9D0_9BURK</name>
<proteinExistence type="predicted"/>
<dbReference type="Gene3D" id="1.10.260.40">
    <property type="entry name" value="lambda repressor-like DNA-binding domains"/>
    <property type="match status" value="1"/>
</dbReference>
<keyword evidence="4" id="KW-1185">Reference proteome</keyword>
<dbReference type="Proteomes" id="UP000185911">
    <property type="component" value="Unassembled WGS sequence"/>
</dbReference>
<gene>
    <name evidence="3" type="ORF">BLL52_4181</name>
</gene>
<comment type="caution">
    <text evidence="3">The sequence shown here is derived from an EMBL/GenBank/DDBJ whole genome shotgun (WGS) entry which is preliminary data.</text>
</comment>
<dbReference type="InterPro" id="IPR001387">
    <property type="entry name" value="Cro/C1-type_HTH"/>
</dbReference>
<feature type="domain" description="HTH cro/C1-type" evidence="2">
    <location>
        <begin position="47"/>
        <end position="97"/>
    </location>
</feature>
<dbReference type="InterPro" id="IPR010982">
    <property type="entry name" value="Lambda_DNA-bd_dom_sf"/>
</dbReference>
<dbReference type="AlphaFoldDB" id="A0A1Q8Y9D0"/>
<feature type="compositionally biased region" description="Acidic residues" evidence="1">
    <location>
        <begin position="10"/>
        <end position="20"/>
    </location>
</feature>
<dbReference type="EMBL" id="MSYM01000020">
    <property type="protein sequence ID" value="OLP04652.1"/>
    <property type="molecule type" value="Genomic_DNA"/>
</dbReference>
<evidence type="ECO:0000313" key="3">
    <source>
        <dbReference type="EMBL" id="OLP04652.1"/>
    </source>
</evidence>
<reference evidence="3 4" key="1">
    <citation type="submission" date="2017-01" db="EMBL/GenBank/DDBJ databases">
        <title>Genome sequence of Rhodoferax antarcticus ANT.BR, a psychrophilic purple nonsulfur bacterium from an Antarctic microbial mat.</title>
        <authorList>
            <person name="Baker J."/>
            <person name="Riester C."/>
            <person name="Skinner B."/>
            <person name="Newell A."/>
            <person name="Swingley W."/>
            <person name="Madigan M."/>
            <person name="Jung D."/>
            <person name="Asao M."/>
            <person name="Chen M."/>
            <person name="Loughlin P."/>
            <person name="Pan H."/>
            <person name="Lin S."/>
            <person name="Li N."/>
            <person name="Shaw J."/>
            <person name="Prado M."/>
            <person name="Sherman C."/>
            <person name="Li X."/>
            <person name="Tang J."/>
            <person name="Blankenship R."/>
            <person name="Zhao T."/>
            <person name="Touchman J."/>
            <person name="Sattley M."/>
        </authorList>
    </citation>
    <scope>NUCLEOTIDE SEQUENCE [LARGE SCALE GENOMIC DNA]</scope>
    <source>
        <strain evidence="3 4">ANT.BR</strain>
    </source>
</reference>
<evidence type="ECO:0000313" key="4">
    <source>
        <dbReference type="Proteomes" id="UP000185911"/>
    </source>
</evidence>
<dbReference type="GO" id="GO:0003677">
    <property type="term" value="F:DNA binding"/>
    <property type="evidence" value="ECO:0007669"/>
    <property type="project" value="InterPro"/>
</dbReference>
<feature type="region of interest" description="Disordered" evidence="1">
    <location>
        <begin position="1"/>
        <end position="20"/>
    </location>
</feature>
<dbReference type="PROSITE" id="PS50943">
    <property type="entry name" value="HTH_CROC1"/>
    <property type="match status" value="1"/>
</dbReference>